<dbReference type="PANTHER" id="PTHR33442:SF1">
    <property type="entry name" value="TRANS-3-HYDROXY-L-PROLINE DEHYDRATASE"/>
    <property type="match status" value="1"/>
</dbReference>
<keyword evidence="3" id="KW-1185">Reference proteome</keyword>
<sequence length="335" mass="36616">MRINNFVDVCYTHTEGAPTCIIHSGITYPAGSSILEKRRFIEQNFEWLRRAIMLEPRGHKDMYGVFLTPPSEPGFDGGVIWMDNDRFMNMCGHGTIGLAMAMVANGWVKATPPLTTVRLETTVGPITAEVESAGNEVVSCRFHNVPAFVQELDVPVDLGEFGQGTADILFGGNFFGHVKWDRSIAKIEPQNVHLFRRIGASVKKQLNEKIKVKHPVHAHIDWIDIVTFHHEPDRADATYRNIHIFGDGQAGRSPGGTGVSAMVALLERQGTLRTGGKILAEGPLGGVFEGELLGEETLGGQRVLQSTVKGAANIYGYAKWLLDPSDPVGAGFLLT</sequence>
<proteinExistence type="inferred from homology"/>
<organism evidence="2 3">
    <name type="scientific">Agaricicola taiwanensis</name>
    <dbReference type="NCBI Taxonomy" id="591372"/>
    <lineage>
        <taxon>Bacteria</taxon>
        <taxon>Pseudomonadati</taxon>
        <taxon>Pseudomonadota</taxon>
        <taxon>Alphaproteobacteria</taxon>
        <taxon>Rhodobacterales</taxon>
        <taxon>Paracoccaceae</taxon>
        <taxon>Agaricicola</taxon>
    </lineage>
</organism>
<dbReference type="GO" id="GO:0047580">
    <property type="term" value="F:4-hydroxyproline epimerase activity"/>
    <property type="evidence" value="ECO:0007669"/>
    <property type="project" value="TreeGrafter"/>
</dbReference>
<reference evidence="2" key="1">
    <citation type="journal article" date="2014" name="Int. J. Syst. Evol. Microbiol.">
        <title>Complete genome sequence of Corynebacterium casei LMG S-19264T (=DSM 44701T), isolated from a smear-ripened cheese.</title>
        <authorList>
            <consortium name="US DOE Joint Genome Institute (JGI-PGF)"/>
            <person name="Walter F."/>
            <person name="Albersmeier A."/>
            <person name="Kalinowski J."/>
            <person name="Ruckert C."/>
        </authorList>
    </citation>
    <scope>NUCLEOTIDE SEQUENCE</scope>
    <source>
        <strain evidence="2">CCM 7684</strain>
    </source>
</reference>
<reference evidence="2" key="2">
    <citation type="submission" date="2020-09" db="EMBL/GenBank/DDBJ databases">
        <authorList>
            <person name="Sun Q."/>
            <person name="Sedlacek I."/>
        </authorList>
    </citation>
    <scope>NUCLEOTIDE SEQUENCE</scope>
    <source>
        <strain evidence="2">CCM 7684</strain>
    </source>
</reference>
<evidence type="ECO:0000256" key="1">
    <source>
        <dbReference type="ARBA" id="ARBA00007529"/>
    </source>
</evidence>
<dbReference type="RefSeq" id="WP_188407776.1">
    <property type="nucleotide sequence ID" value="NZ_BMCP01000001.1"/>
</dbReference>
<protein>
    <submittedName>
        <fullName evidence="2">4-hydroxyproline 2-epimerase</fullName>
    </submittedName>
</protein>
<dbReference type="PANTHER" id="PTHR33442">
    <property type="entry name" value="TRANS-3-HYDROXY-L-PROLINE DEHYDRATASE"/>
    <property type="match status" value="1"/>
</dbReference>
<comment type="caution">
    <text evidence="2">The sequence shown here is derived from an EMBL/GenBank/DDBJ whole genome shotgun (WGS) entry which is preliminary data.</text>
</comment>
<dbReference type="PIRSF" id="PIRSF029792">
    <property type="entry name" value="Pro_racemase"/>
    <property type="match status" value="1"/>
</dbReference>
<dbReference type="SFLD" id="SFLDS00028">
    <property type="entry name" value="Proline_Racemase"/>
    <property type="match status" value="1"/>
</dbReference>
<gene>
    <name evidence="2" type="ORF">GCM10007276_01580</name>
</gene>
<dbReference type="Gene3D" id="3.10.310.10">
    <property type="entry name" value="Diaminopimelate Epimerase, Chain A, domain 1"/>
    <property type="match status" value="2"/>
</dbReference>
<dbReference type="Pfam" id="PF05544">
    <property type="entry name" value="Pro_racemase"/>
    <property type="match status" value="1"/>
</dbReference>
<comment type="similarity">
    <text evidence="1">Belongs to the proline racemase family.</text>
</comment>
<dbReference type="EMBL" id="BMCP01000001">
    <property type="protein sequence ID" value="GGE28071.1"/>
    <property type="molecule type" value="Genomic_DNA"/>
</dbReference>
<dbReference type="SUPFAM" id="SSF54506">
    <property type="entry name" value="Diaminopimelate epimerase-like"/>
    <property type="match status" value="1"/>
</dbReference>
<evidence type="ECO:0000313" key="3">
    <source>
        <dbReference type="Proteomes" id="UP000602745"/>
    </source>
</evidence>
<dbReference type="InterPro" id="IPR008794">
    <property type="entry name" value="Pro_racemase_fam"/>
</dbReference>
<dbReference type="Proteomes" id="UP000602745">
    <property type="component" value="Unassembled WGS sequence"/>
</dbReference>
<name>A0A8J2VKE7_9RHOB</name>
<accession>A0A8J2VKE7</accession>
<dbReference type="AlphaFoldDB" id="A0A8J2VKE7"/>
<evidence type="ECO:0000313" key="2">
    <source>
        <dbReference type="EMBL" id="GGE28071.1"/>
    </source>
</evidence>